<sequence>MRRFVPLALVAALTVLVGCKQQTEPAGPAAAQESAPAAAPSPVAAAAEALAPTSPKDEIKAAMAAFLEAKSFHADMEIDNPQMPGGKMKATMDFVAPDRYRMQMPMGTQTIVGDTLYMTMQGKTMKVPMQKDQLAQWRDPGKINEHEATMTVEAQGSDAVDGTPARKYAVRNTQPQPVEMTLWVSEAHLPLQILNRMEMQGKSVETRIRYSRYNDASIKIDPPQ</sequence>
<dbReference type="OrthoDB" id="5985410at2"/>
<evidence type="ECO:0008006" key="7">
    <source>
        <dbReference type="Google" id="ProtNLM"/>
    </source>
</evidence>
<dbReference type="RefSeq" id="WP_137266908.1">
    <property type="nucleotide sequence ID" value="NZ_SZUA01000002.1"/>
</dbReference>
<dbReference type="InterPro" id="IPR029046">
    <property type="entry name" value="LolA/LolB/LppX"/>
</dbReference>
<comment type="subunit">
    <text evidence="1">Monomer.</text>
</comment>
<dbReference type="GO" id="GO:0015031">
    <property type="term" value="P:protein transport"/>
    <property type="evidence" value="ECO:0007669"/>
    <property type="project" value="UniProtKB-KW"/>
</dbReference>
<accession>A0A4U5JPY5</accession>
<evidence type="ECO:0000256" key="1">
    <source>
        <dbReference type="ARBA" id="ARBA00011245"/>
    </source>
</evidence>
<dbReference type="AlphaFoldDB" id="A0A4U5JPY5"/>
<keyword evidence="2" id="KW-0813">Transport</keyword>
<dbReference type="PROSITE" id="PS51257">
    <property type="entry name" value="PROKAR_LIPOPROTEIN"/>
    <property type="match status" value="1"/>
</dbReference>
<comment type="caution">
    <text evidence="5">The sequence shown here is derived from an EMBL/GenBank/DDBJ whole genome shotgun (WGS) entry which is preliminary data.</text>
</comment>
<dbReference type="Proteomes" id="UP000308707">
    <property type="component" value="Unassembled WGS sequence"/>
</dbReference>
<evidence type="ECO:0000256" key="2">
    <source>
        <dbReference type="ARBA" id="ARBA00022448"/>
    </source>
</evidence>
<name>A0A4U5JPY5_9GAMM</name>
<organism evidence="5 6">
    <name type="scientific">Luteimonas gilva</name>
    <dbReference type="NCBI Taxonomy" id="2572684"/>
    <lineage>
        <taxon>Bacteria</taxon>
        <taxon>Pseudomonadati</taxon>
        <taxon>Pseudomonadota</taxon>
        <taxon>Gammaproteobacteria</taxon>
        <taxon>Lysobacterales</taxon>
        <taxon>Lysobacteraceae</taxon>
        <taxon>Luteimonas</taxon>
    </lineage>
</organism>
<keyword evidence="4" id="KW-0653">Protein transport</keyword>
<evidence type="ECO:0000256" key="4">
    <source>
        <dbReference type="ARBA" id="ARBA00022927"/>
    </source>
</evidence>
<keyword evidence="6" id="KW-1185">Reference proteome</keyword>
<evidence type="ECO:0000313" key="5">
    <source>
        <dbReference type="EMBL" id="TKR30478.1"/>
    </source>
</evidence>
<dbReference type="Gene3D" id="2.50.20.20">
    <property type="match status" value="1"/>
</dbReference>
<dbReference type="SUPFAM" id="SSF89392">
    <property type="entry name" value="Prokaryotic lipoproteins and lipoprotein localization factors"/>
    <property type="match status" value="1"/>
</dbReference>
<evidence type="ECO:0000313" key="6">
    <source>
        <dbReference type="Proteomes" id="UP000308707"/>
    </source>
</evidence>
<evidence type="ECO:0000256" key="3">
    <source>
        <dbReference type="ARBA" id="ARBA00022729"/>
    </source>
</evidence>
<keyword evidence="3" id="KW-0732">Signal</keyword>
<dbReference type="EMBL" id="SZUA01000002">
    <property type="protein sequence ID" value="TKR30478.1"/>
    <property type="molecule type" value="Genomic_DNA"/>
</dbReference>
<protein>
    <recommendedName>
        <fullName evidence="7">Outer membrane lipoprotein carrier protein LolA</fullName>
    </recommendedName>
</protein>
<reference evidence="5 6" key="1">
    <citation type="submission" date="2019-04" db="EMBL/GenBank/DDBJ databases">
        <title>Reference strain of H23.</title>
        <authorList>
            <person name="Luo X."/>
        </authorList>
    </citation>
    <scope>NUCLEOTIDE SEQUENCE [LARGE SCALE GENOMIC DNA]</scope>
    <source>
        <strain evidence="5 6">H23</strain>
    </source>
</reference>
<proteinExistence type="predicted"/>
<gene>
    <name evidence="5" type="ORF">FCE95_10180</name>
</gene>